<dbReference type="Proteomes" id="UP000321933">
    <property type="component" value="Unassembled WGS sequence"/>
</dbReference>
<dbReference type="GO" id="GO:0016740">
    <property type="term" value="F:transferase activity"/>
    <property type="evidence" value="ECO:0007669"/>
    <property type="project" value="UniProtKB-KW"/>
</dbReference>
<dbReference type="EMBL" id="VRYZ01000006">
    <property type="protein sequence ID" value="TXS90448.1"/>
    <property type="molecule type" value="Genomic_DNA"/>
</dbReference>
<dbReference type="Gene3D" id="3.90.550.10">
    <property type="entry name" value="Spore Coat Polysaccharide Biosynthesis Protein SpsA, Chain A"/>
    <property type="match status" value="1"/>
</dbReference>
<protein>
    <submittedName>
        <fullName evidence="2">Glycosyltransferase family 2 protein</fullName>
    </submittedName>
</protein>
<reference evidence="2 3" key="1">
    <citation type="submission" date="2019-08" db="EMBL/GenBank/DDBJ databases">
        <title>Parahaliea maris sp. nov., isolated from the surface seawater.</title>
        <authorList>
            <person name="Liu Y."/>
        </authorList>
    </citation>
    <scope>NUCLEOTIDE SEQUENCE [LARGE SCALE GENOMIC DNA]</scope>
    <source>
        <strain evidence="2 3">S2-26</strain>
    </source>
</reference>
<evidence type="ECO:0000259" key="1">
    <source>
        <dbReference type="Pfam" id="PF00535"/>
    </source>
</evidence>
<keyword evidence="2" id="KW-0808">Transferase</keyword>
<organism evidence="2 3">
    <name type="scientific">Parahaliea aestuarii</name>
    <dbReference type="NCBI Taxonomy" id="1852021"/>
    <lineage>
        <taxon>Bacteria</taxon>
        <taxon>Pseudomonadati</taxon>
        <taxon>Pseudomonadota</taxon>
        <taxon>Gammaproteobacteria</taxon>
        <taxon>Cellvibrionales</taxon>
        <taxon>Halieaceae</taxon>
        <taxon>Parahaliea</taxon>
    </lineage>
</organism>
<dbReference type="PANTHER" id="PTHR10859:SF91">
    <property type="entry name" value="DOLICHYL-PHOSPHATE BETA-GLUCOSYLTRANSFERASE"/>
    <property type="match status" value="1"/>
</dbReference>
<name>A0A5C8ZPR9_9GAMM</name>
<dbReference type="Pfam" id="PF00535">
    <property type="entry name" value="Glycos_transf_2"/>
    <property type="match status" value="1"/>
</dbReference>
<comment type="caution">
    <text evidence="2">The sequence shown here is derived from an EMBL/GenBank/DDBJ whole genome shotgun (WGS) entry which is preliminary data.</text>
</comment>
<dbReference type="GO" id="GO:0006487">
    <property type="term" value="P:protein N-linked glycosylation"/>
    <property type="evidence" value="ECO:0007669"/>
    <property type="project" value="TreeGrafter"/>
</dbReference>
<keyword evidence="3" id="KW-1185">Reference proteome</keyword>
<dbReference type="AlphaFoldDB" id="A0A5C8ZPR9"/>
<dbReference type="PANTHER" id="PTHR10859">
    <property type="entry name" value="GLYCOSYL TRANSFERASE"/>
    <property type="match status" value="1"/>
</dbReference>
<dbReference type="InterPro" id="IPR001173">
    <property type="entry name" value="Glyco_trans_2-like"/>
</dbReference>
<accession>A0A5C8ZPR9</accession>
<dbReference type="InterPro" id="IPR029044">
    <property type="entry name" value="Nucleotide-diphossugar_trans"/>
</dbReference>
<proteinExistence type="predicted"/>
<gene>
    <name evidence="2" type="ORF">FVW59_13985</name>
</gene>
<evidence type="ECO:0000313" key="2">
    <source>
        <dbReference type="EMBL" id="TXS90448.1"/>
    </source>
</evidence>
<dbReference type="RefSeq" id="WP_148064974.1">
    <property type="nucleotide sequence ID" value="NZ_VRYZ01000006.1"/>
</dbReference>
<dbReference type="OrthoDB" id="9808633at2"/>
<evidence type="ECO:0000313" key="3">
    <source>
        <dbReference type="Proteomes" id="UP000321933"/>
    </source>
</evidence>
<feature type="domain" description="Glycosyltransferase 2-like" evidence="1">
    <location>
        <begin position="5"/>
        <end position="138"/>
    </location>
</feature>
<dbReference type="CDD" id="cd04179">
    <property type="entry name" value="DPM_DPG-synthase_like"/>
    <property type="match status" value="1"/>
</dbReference>
<dbReference type="SUPFAM" id="SSF53448">
    <property type="entry name" value="Nucleotide-diphospho-sugar transferases"/>
    <property type="match status" value="1"/>
</dbReference>
<sequence length="242" mass="27181">MRCCALIPVYNHPHRLRQLLAMLADYSLPVILVNDGSGPHCTALLRELAATEHATLLEHSENRGKGAALKSGLFHARAQGFSHVLQIDADGQHNLDDIPALLALAEAQPGAMVSGVPRFHNIPALRFYSRYLTHAMVWLNTLSLEIRDTMCGFRIYPLAATCRQIEQHHTGDRMQFDTEIMVYLHWDGTQIVGLPTAVDYPADGISHFRAWRDTALLAISHTRLFFGMLRRLPQLLARNFRG</sequence>